<evidence type="ECO:0000256" key="4">
    <source>
        <dbReference type="ARBA" id="ARBA00023004"/>
    </source>
</evidence>
<dbReference type="PANTHER" id="PTHR37164:SF1">
    <property type="entry name" value="BACTERIOHEMERYTHRIN"/>
    <property type="match status" value="1"/>
</dbReference>
<dbReference type="NCBIfam" id="TIGR02481">
    <property type="entry name" value="hemeryth_dom"/>
    <property type="match status" value="1"/>
</dbReference>
<comment type="similarity">
    <text evidence="1">Belongs to the hemerythrin family.</text>
</comment>
<dbReference type="EMBL" id="BAABJE010000005">
    <property type="protein sequence ID" value="GAA4790204.1"/>
    <property type="molecule type" value="Genomic_DNA"/>
</dbReference>
<dbReference type="Proteomes" id="UP001499959">
    <property type="component" value="Unassembled WGS sequence"/>
</dbReference>
<evidence type="ECO:0000259" key="5">
    <source>
        <dbReference type="Pfam" id="PF01814"/>
    </source>
</evidence>
<gene>
    <name evidence="6" type="ORF">GCM10023307_14370</name>
</gene>
<keyword evidence="3" id="KW-0479">Metal-binding</keyword>
<keyword evidence="2" id="KW-0561">Oxygen transport</keyword>
<keyword evidence="4" id="KW-0408">Iron</keyword>
<dbReference type="NCBIfam" id="NF002007">
    <property type="entry name" value="PRK00808.1"/>
    <property type="match status" value="1"/>
</dbReference>
<keyword evidence="7" id="KW-1185">Reference proteome</keyword>
<proteinExistence type="inferred from homology"/>
<reference evidence="7" key="1">
    <citation type="journal article" date="2019" name="Int. J. Syst. Evol. Microbiol.">
        <title>The Global Catalogue of Microorganisms (GCM) 10K type strain sequencing project: providing services to taxonomists for standard genome sequencing and annotation.</title>
        <authorList>
            <consortium name="The Broad Institute Genomics Platform"/>
            <consortium name="The Broad Institute Genome Sequencing Center for Infectious Disease"/>
            <person name="Wu L."/>
            <person name="Ma J."/>
        </authorList>
    </citation>
    <scope>NUCLEOTIDE SEQUENCE [LARGE SCALE GENOMIC DNA]</scope>
    <source>
        <strain evidence="7">JCM 18204</strain>
    </source>
</reference>
<dbReference type="Gene3D" id="1.20.120.50">
    <property type="entry name" value="Hemerythrin-like"/>
    <property type="match status" value="1"/>
</dbReference>
<name>A0ABP9B752_9GAMM</name>
<evidence type="ECO:0000256" key="1">
    <source>
        <dbReference type="ARBA" id="ARBA00010587"/>
    </source>
</evidence>
<sequence length="151" mass="17600">MKALVWTPELDTGIAVIDRQHERIVDLINALGAAGHDQDAIADAIGELVDYTMSHFAFEEELMEEAGYQFCAAHKRVHDMFTRRVNEYKLRFDAGEDVADELRSMLSRWLFNHIRSDDKAYSEQVKRYLDHFSRNHQSGGWMQRTLHRLFG</sequence>
<comment type="caution">
    <text evidence="6">The sequence shown here is derived from an EMBL/GenBank/DDBJ whole genome shotgun (WGS) entry which is preliminary data.</text>
</comment>
<evidence type="ECO:0000256" key="3">
    <source>
        <dbReference type="ARBA" id="ARBA00022723"/>
    </source>
</evidence>
<protein>
    <submittedName>
        <fullName evidence="6">Bacteriohemerythrin</fullName>
    </submittedName>
</protein>
<evidence type="ECO:0000313" key="6">
    <source>
        <dbReference type="EMBL" id="GAA4790204.1"/>
    </source>
</evidence>
<evidence type="ECO:0000313" key="7">
    <source>
        <dbReference type="Proteomes" id="UP001499959"/>
    </source>
</evidence>
<dbReference type="InterPro" id="IPR050669">
    <property type="entry name" value="Hemerythrin"/>
</dbReference>
<dbReference type="PANTHER" id="PTHR37164">
    <property type="entry name" value="BACTERIOHEMERYTHRIN"/>
    <property type="match status" value="1"/>
</dbReference>
<keyword evidence="2" id="KW-0813">Transport</keyword>
<dbReference type="InterPro" id="IPR012312">
    <property type="entry name" value="Hemerythrin-like"/>
</dbReference>
<dbReference type="Pfam" id="PF01814">
    <property type="entry name" value="Hemerythrin"/>
    <property type="match status" value="1"/>
</dbReference>
<dbReference type="InterPro" id="IPR016131">
    <property type="entry name" value="Haemerythrin_Fe_BS"/>
</dbReference>
<dbReference type="InterPro" id="IPR035938">
    <property type="entry name" value="Hemerythrin-like_sf"/>
</dbReference>
<organism evidence="6 7">
    <name type="scientific">Lysobacter hankyongensis</name>
    <dbReference type="NCBI Taxonomy" id="1176535"/>
    <lineage>
        <taxon>Bacteria</taxon>
        <taxon>Pseudomonadati</taxon>
        <taxon>Pseudomonadota</taxon>
        <taxon>Gammaproteobacteria</taxon>
        <taxon>Lysobacterales</taxon>
        <taxon>Lysobacteraceae</taxon>
        <taxon>Lysobacter</taxon>
    </lineage>
</organism>
<accession>A0ABP9B752</accession>
<feature type="domain" description="Hemerythrin-like" evidence="5">
    <location>
        <begin position="12"/>
        <end position="121"/>
    </location>
</feature>
<dbReference type="CDD" id="cd12107">
    <property type="entry name" value="Hemerythrin"/>
    <property type="match status" value="1"/>
</dbReference>
<evidence type="ECO:0000256" key="2">
    <source>
        <dbReference type="ARBA" id="ARBA00022621"/>
    </source>
</evidence>
<dbReference type="InterPro" id="IPR012827">
    <property type="entry name" value="Hemerythrin_metal-bd"/>
</dbReference>
<dbReference type="NCBIfam" id="NF033749">
    <property type="entry name" value="bact_hemeryth"/>
    <property type="match status" value="1"/>
</dbReference>
<dbReference type="SUPFAM" id="SSF47188">
    <property type="entry name" value="Hemerythrin-like"/>
    <property type="match status" value="1"/>
</dbReference>
<dbReference type="RefSeq" id="WP_345302630.1">
    <property type="nucleotide sequence ID" value="NZ_BAABJE010000005.1"/>
</dbReference>
<dbReference type="PROSITE" id="PS00550">
    <property type="entry name" value="HEMERYTHRINS"/>
    <property type="match status" value="1"/>
</dbReference>